<dbReference type="Pfam" id="PF11196">
    <property type="entry name" value="DUF2834"/>
    <property type="match status" value="1"/>
</dbReference>
<dbReference type="EMBL" id="BAABUJ010000039">
    <property type="protein sequence ID" value="GAA5804909.1"/>
    <property type="molecule type" value="Genomic_DNA"/>
</dbReference>
<gene>
    <name evidence="2" type="ORF">HPULCUR_010418</name>
</gene>
<name>A0ABP9YD90_9FUNG</name>
<keyword evidence="1" id="KW-0812">Transmembrane</keyword>
<protein>
    <submittedName>
        <fullName evidence="2">Uncharacterized protein</fullName>
    </submittedName>
</protein>
<feature type="transmembrane region" description="Helical" evidence="1">
    <location>
        <begin position="241"/>
        <end position="263"/>
    </location>
</feature>
<comment type="caution">
    <text evidence="2">The sequence shown here is derived from an EMBL/GenBank/DDBJ whole genome shotgun (WGS) entry which is preliminary data.</text>
</comment>
<evidence type="ECO:0000313" key="2">
    <source>
        <dbReference type="EMBL" id="GAA5804909.1"/>
    </source>
</evidence>
<feature type="transmembrane region" description="Helical" evidence="1">
    <location>
        <begin position="208"/>
        <end position="229"/>
    </location>
</feature>
<feature type="transmembrane region" description="Helical" evidence="1">
    <location>
        <begin position="6"/>
        <end position="24"/>
    </location>
</feature>
<keyword evidence="3" id="KW-1185">Reference proteome</keyword>
<proteinExistence type="predicted"/>
<feature type="transmembrane region" description="Helical" evidence="1">
    <location>
        <begin position="326"/>
        <end position="349"/>
    </location>
</feature>
<feature type="transmembrane region" description="Helical" evidence="1">
    <location>
        <begin position="143"/>
        <end position="169"/>
    </location>
</feature>
<dbReference type="InterPro" id="IPR021362">
    <property type="entry name" value="DUF2834"/>
</dbReference>
<accession>A0ABP9YD90</accession>
<sequence length="367" mass="41586">MTVEYPLAVVILASYFLLIIFLFYKISPQLTQCIKNLTPEVTLFLILAVFSFISTWTYMFKFFAFSFYQWKELAVYKYDVSQMSFLNSISYWLHDVSLFDSAWRQVCVGAWQWLWSHQLCSLTVAVWTPILAIEGYKRGIFHIWAYMILGQVVAISVGSSLFFAVMLSRQPIPDRQSPPKLLASLAASTIGGIVTVIISPFVAATEGFMPNLLVMHILLVFPLVALNYLPAFEYTSNKTGLSVMALYLLSAGANFSIYVHQWIECLSVLEVQSNNFICDVFNKLFSAFFAHPAQSSISYDIVCMQIISMAWMYTQSKHVFNSIPCGIIALMLSTPILSASVTLPLFFAACEYETFSVQKVIYSQKKK</sequence>
<reference evidence="2 3" key="1">
    <citation type="submission" date="2024-04" db="EMBL/GenBank/DDBJ databases">
        <title>genome sequences of Mucor flavus KT1a and Helicostylum pulchrum KT1b strains isolation_sourced from the surface of a dry-aged beef.</title>
        <authorList>
            <person name="Toyotome T."/>
            <person name="Hosono M."/>
            <person name="Torimaru M."/>
            <person name="Fukuda K."/>
            <person name="Mikami N."/>
        </authorList>
    </citation>
    <scope>NUCLEOTIDE SEQUENCE [LARGE SCALE GENOMIC DNA]</scope>
    <source>
        <strain evidence="2 3">KT1b</strain>
    </source>
</reference>
<feature type="transmembrane region" description="Helical" evidence="1">
    <location>
        <begin position="181"/>
        <end position="202"/>
    </location>
</feature>
<feature type="transmembrane region" description="Helical" evidence="1">
    <location>
        <begin position="44"/>
        <end position="68"/>
    </location>
</feature>
<keyword evidence="1" id="KW-1133">Transmembrane helix</keyword>
<dbReference type="Proteomes" id="UP001476247">
    <property type="component" value="Unassembled WGS sequence"/>
</dbReference>
<organism evidence="2 3">
    <name type="scientific">Helicostylum pulchrum</name>
    <dbReference type="NCBI Taxonomy" id="562976"/>
    <lineage>
        <taxon>Eukaryota</taxon>
        <taxon>Fungi</taxon>
        <taxon>Fungi incertae sedis</taxon>
        <taxon>Mucoromycota</taxon>
        <taxon>Mucoromycotina</taxon>
        <taxon>Mucoromycetes</taxon>
        <taxon>Mucorales</taxon>
        <taxon>Mucorineae</taxon>
        <taxon>Mucoraceae</taxon>
        <taxon>Helicostylum</taxon>
    </lineage>
</organism>
<evidence type="ECO:0000256" key="1">
    <source>
        <dbReference type="SAM" id="Phobius"/>
    </source>
</evidence>
<evidence type="ECO:0000313" key="3">
    <source>
        <dbReference type="Proteomes" id="UP001476247"/>
    </source>
</evidence>
<keyword evidence="1" id="KW-0472">Membrane</keyword>